<sequence length="468" mass="53844">MDWLSERFGFLTGDVEDIKFCSNCPGTISTFRHQKENAKSCQFDQHLEQHRSEKEFSDWLRSGESSWLEQQGLVLVVHPRLSHTIAGRKEIFRPMALPYTGDTFRKVINQLFQHRSLTFLMKRVSTAVFEWRTAVWKDAASSRLAYVYTCRSDTSTPITDFASDIVISVTSFPAQRKSYAVIYGCSEESMSMILNWLEDMENQAPHPLLLPMVLVEHERKRLFNEFERKRDSLRQWILDLENTSQADISRTKIKSKDIELRSSEMNRSSTKLWIDVSSLKNGLQSLNAQIQKMIQHTELLATTVFKPPCENGESADLYRQERHMGDKILLRFKDVVAEIETHVRNCENLLGATSLATDMESYYLSRLESKTSIGIARNARKDGSQMRMIALLGMIFLPGTFLASLFSMSFFDWTAQRGSEIISPWIAVYGGLAVAATSFVLWKMRAWINEEDKKADLEMGSEKREYSP</sequence>
<gene>
    <name evidence="1" type="ORF">Cob_v012526</name>
</gene>
<comment type="caution">
    <text evidence="1">The sequence shown here is derived from an EMBL/GenBank/DDBJ whole genome shotgun (WGS) entry which is preliminary data.</text>
</comment>
<organism evidence="1 2">
    <name type="scientific">Colletotrichum orbiculare (strain 104-T / ATCC 96160 / CBS 514.97 / LARS 414 / MAFF 240422)</name>
    <name type="common">Cucumber anthracnose fungus</name>
    <name type="synonym">Colletotrichum lagenarium</name>
    <dbReference type="NCBI Taxonomy" id="1213857"/>
    <lineage>
        <taxon>Eukaryota</taxon>
        <taxon>Fungi</taxon>
        <taxon>Dikarya</taxon>
        <taxon>Ascomycota</taxon>
        <taxon>Pezizomycotina</taxon>
        <taxon>Sordariomycetes</taxon>
        <taxon>Hypocreomycetidae</taxon>
        <taxon>Glomerellales</taxon>
        <taxon>Glomerellaceae</taxon>
        <taxon>Colletotrichum</taxon>
        <taxon>Colletotrichum orbiculare species complex</taxon>
    </lineage>
</organism>
<dbReference type="HOGENOM" id="CLU_038493_0_0_1"/>
<name>N4VC78_COLOR</name>
<evidence type="ECO:0000313" key="2">
    <source>
        <dbReference type="Proteomes" id="UP000014480"/>
    </source>
</evidence>
<dbReference type="eggNOG" id="ENOG502RFT8">
    <property type="taxonomic scope" value="Eukaryota"/>
</dbReference>
<reference evidence="2" key="1">
    <citation type="journal article" date="2013" name="New Phytol.">
        <title>Comparative genomic and transcriptomic analyses reveal the hemibiotrophic stage shift of Colletotrichum fungi.</title>
        <authorList>
            <person name="Gan P."/>
            <person name="Ikeda K."/>
            <person name="Irieda H."/>
            <person name="Narusaka M."/>
            <person name="O'Connell R.J."/>
            <person name="Narusaka Y."/>
            <person name="Takano Y."/>
            <person name="Kubo Y."/>
            <person name="Shirasu K."/>
        </authorList>
    </citation>
    <scope>NUCLEOTIDE SEQUENCE [LARGE SCALE GENOMIC DNA]</scope>
    <source>
        <strain evidence="2">104-T / ATCC 96160 / CBS 514.97 / LARS 414 / MAFF 240422</strain>
    </source>
</reference>
<dbReference type="STRING" id="1213857.N4VC78"/>
<dbReference type="Proteomes" id="UP000014480">
    <property type="component" value="Unassembled WGS sequence"/>
</dbReference>
<dbReference type="OrthoDB" id="3561681at2759"/>
<dbReference type="Gene3D" id="1.20.58.340">
    <property type="entry name" value="Magnesium transport protein CorA, transmembrane region"/>
    <property type="match status" value="1"/>
</dbReference>
<reference evidence="2" key="2">
    <citation type="journal article" date="2019" name="Mol. Plant Microbe Interact.">
        <title>Genome sequence resources for four phytopathogenic fungi from the Colletotrichum orbiculare species complex.</title>
        <authorList>
            <person name="Gan P."/>
            <person name="Tsushima A."/>
            <person name="Narusaka M."/>
            <person name="Narusaka Y."/>
            <person name="Takano Y."/>
            <person name="Kubo Y."/>
            <person name="Shirasu K."/>
        </authorList>
    </citation>
    <scope>GENOME REANNOTATION</scope>
    <source>
        <strain evidence="2">104-T / ATCC 96160 / CBS 514.97 / LARS 414 / MAFF 240422</strain>
    </source>
</reference>
<keyword evidence="2" id="KW-1185">Reference proteome</keyword>
<proteinExistence type="predicted"/>
<accession>N4VC78</accession>
<evidence type="ECO:0000313" key="1">
    <source>
        <dbReference type="EMBL" id="TDZ14590.1"/>
    </source>
</evidence>
<dbReference type="AlphaFoldDB" id="N4VC78"/>
<dbReference type="EMBL" id="AMCV02000049">
    <property type="protein sequence ID" value="TDZ14590.1"/>
    <property type="molecule type" value="Genomic_DNA"/>
</dbReference>
<protein>
    <submittedName>
        <fullName evidence="1">Uncharacterized protein</fullName>
    </submittedName>
</protein>